<dbReference type="Proteomes" id="UP000253509">
    <property type="component" value="Unassembled WGS sequence"/>
</dbReference>
<dbReference type="PROSITE" id="PS00211">
    <property type="entry name" value="ABC_TRANSPORTER_1"/>
    <property type="match status" value="1"/>
</dbReference>
<gene>
    <name evidence="10" type="ORF">DFO65_10932</name>
</gene>
<evidence type="ECO:0000256" key="4">
    <source>
        <dbReference type="ARBA" id="ARBA00022475"/>
    </source>
</evidence>
<dbReference type="AlphaFoldDB" id="A0A366IFX5"/>
<organism evidence="10 11">
    <name type="scientific">Brevibacterium celere</name>
    <dbReference type="NCBI Taxonomy" id="225845"/>
    <lineage>
        <taxon>Bacteria</taxon>
        <taxon>Bacillati</taxon>
        <taxon>Actinomycetota</taxon>
        <taxon>Actinomycetes</taxon>
        <taxon>Micrococcales</taxon>
        <taxon>Brevibacteriaceae</taxon>
        <taxon>Brevibacterium</taxon>
    </lineage>
</organism>
<dbReference type="PANTHER" id="PTHR43297">
    <property type="entry name" value="OLIGOPEPTIDE TRANSPORT ATP-BINDING PROTEIN APPD"/>
    <property type="match status" value="1"/>
</dbReference>
<comment type="subcellular location">
    <subcellularLocation>
        <location evidence="1">Cell membrane</location>
        <topology evidence="1">Peripheral membrane protein</topology>
    </subcellularLocation>
</comment>
<dbReference type="InterPro" id="IPR003593">
    <property type="entry name" value="AAA+_ATPase"/>
</dbReference>
<dbReference type="GO" id="GO:0005886">
    <property type="term" value="C:plasma membrane"/>
    <property type="evidence" value="ECO:0007669"/>
    <property type="project" value="UniProtKB-SubCell"/>
</dbReference>
<evidence type="ECO:0000256" key="3">
    <source>
        <dbReference type="ARBA" id="ARBA00022448"/>
    </source>
</evidence>
<dbReference type="SMART" id="SM00382">
    <property type="entry name" value="AAA"/>
    <property type="match status" value="1"/>
</dbReference>
<dbReference type="FunFam" id="3.40.50.300:FF:000016">
    <property type="entry name" value="Oligopeptide ABC transporter ATP-binding component"/>
    <property type="match status" value="1"/>
</dbReference>
<dbReference type="PANTHER" id="PTHR43297:SF2">
    <property type="entry name" value="DIPEPTIDE TRANSPORT ATP-BINDING PROTEIN DPPD"/>
    <property type="match status" value="1"/>
</dbReference>
<keyword evidence="11" id="KW-1185">Reference proteome</keyword>
<dbReference type="RefSeq" id="WP_113904833.1">
    <property type="nucleotide sequence ID" value="NZ_QNSB01000009.1"/>
</dbReference>
<proteinExistence type="inferred from homology"/>
<dbReference type="InterPro" id="IPR027417">
    <property type="entry name" value="P-loop_NTPase"/>
</dbReference>
<protein>
    <submittedName>
        <fullName evidence="10">Peptide/nickel transport system ATP-binding protein</fullName>
    </submittedName>
</protein>
<evidence type="ECO:0000256" key="1">
    <source>
        <dbReference type="ARBA" id="ARBA00004202"/>
    </source>
</evidence>
<keyword evidence="3" id="KW-0813">Transport</keyword>
<evidence type="ECO:0000256" key="5">
    <source>
        <dbReference type="ARBA" id="ARBA00022741"/>
    </source>
</evidence>
<feature type="region of interest" description="Disordered" evidence="8">
    <location>
        <begin position="267"/>
        <end position="288"/>
    </location>
</feature>
<feature type="domain" description="ABC transporter" evidence="9">
    <location>
        <begin position="9"/>
        <end position="254"/>
    </location>
</feature>
<reference evidence="10 11" key="1">
    <citation type="submission" date="2018-06" db="EMBL/GenBank/DDBJ databases">
        <title>Freshwater and sediment microbial communities from various areas in North America, analyzing microbe dynamics in response to fracking.</title>
        <authorList>
            <person name="Lamendella R."/>
        </authorList>
    </citation>
    <scope>NUCLEOTIDE SEQUENCE [LARGE SCALE GENOMIC DNA]</scope>
    <source>
        <strain evidence="10 11">3b_TX</strain>
    </source>
</reference>
<evidence type="ECO:0000259" key="9">
    <source>
        <dbReference type="PROSITE" id="PS50893"/>
    </source>
</evidence>
<dbReference type="GO" id="GO:0016887">
    <property type="term" value="F:ATP hydrolysis activity"/>
    <property type="evidence" value="ECO:0007669"/>
    <property type="project" value="InterPro"/>
</dbReference>
<dbReference type="InterPro" id="IPR050388">
    <property type="entry name" value="ABC_Ni/Peptide_Import"/>
</dbReference>
<dbReference type="EMBL" id="QNSB01000009">
    <property type="protein sequence ID" value="RBP70261.1"/>
    <property type="molecule type" value="Genomic_DNA"/>
</dbReference>
<dbReference type="CDD" id="cd03257">
    <property type="entry name" value="ABC_NikE_OppD_transporters"/>
    <property type="match status" value="1"/>
</dbReference>
<comment type="similarity">
    <text evidence="2">Belongs to the ABC transporter superfamily.</text>
</comment>
<dbReference type="InterPro" id="IPR003439">
    <property type="entry name" value="ABC_transporter-like_ATP-bd"/>
</dbReference>
<sequence>MSAQSSAVLSVSDLRIGFPTGVVVDGVSFNIDRGQTMGLVGESGSGKSMTSLAIMGLLPREAKVTGSVSFDGEELLSKSDAVLRKVRGNRISMIFQDPLSSLNPYYSVGFQIAEAYRAHKGGTKSEAVRKAVDAMDRVRIPDAANRVGHYPHQFSGGMRQRVMIAMALVCEPDVIIADEPTTALDVTVQAQILDLLAEVQAATRAAMLFITHDLAVVSQISDHITVMRSGLSVEQGTAEQIFATPKDPYTLRLLDATPRLDDVVDLPEPILQPESPGAPGAGEKETTR</sequence>
<dbReference type="GO" id="GO:0015833">
    <property type="term" value="P:peptide transport"/>
    <property type="evidence" value="ECO:0007669"/>
    <property type="project" value="InterPro"/>
</dbReference>
<evidence type="ECO:0000256" key="2">
    <source>
        <dbReference type="ARBA" id="ARBA00005417"/>
    </source>
</evidence>
<comment type="caution">
    <text evidence="10">The sequence shown here is derived from an EMBL/GenBank/DDBJ whole genome shotgun (WGS) entry which is preliminary data.</text>
</comment>
<evidence type="ECO:0000313" key="11">
    <source>
        <dbReference type="Proteomes" id="UP000253509"/>
    </source>
</evidence>
<dbReference type="InterPro" id="IPR017871">
    <property type="entry name" value="ABC_transporter-like_CS"/>
</dbReference>
<keyword evidence="7" id="KW-0472">Membrane</keyword>
<dbReference type="GO" id="GO:0005524">
    <property type="term" value="F:ATP binding"/>
    <property type="evidence" value="ECO:0007669"/>
    <property type="project" value="UniProtKB-KW"/>
</dbReference>
<dbReference type="SUPFAM" id="SSF52540">
    <property type="entry name" value="P-loop containing nucleoside triphosphate hydrolases"/>
    <property type="match status" value="1"/>
</dbReference>
<accession>A0A366IFX5</accession>
<evidence type="ECO:0000256" key="6">
    <source>
        <dbReference type="ARBA" id="ARBA00022840"/>
    </source>
</evidence>
<keyword evidence="4" id="KW-1003">Cell membrane</keyword>
<dbReference type="Pfam" id="PF00005">
    <property type="entry name" value="ABC_tran"/>
    <property type="match status" value="1"/>
</dbReference>
<name>A0A366IFX5_9MICO</name>
<evidence type="ECO:0000256" key="8">
    <source>
        <dbReference type="SAM" id="MobiDB-lite"/>
    </source>
</evidence>
<dbReference type="InterPro" id="IPR013563">
    <property type="entry name" value="Oligopep_ABC_C"/>
</dbReference>
<dbReference type="Gene3D" id="3.40.50.300">
    <property type="entry name" value="P-loop containing nucleotide triphosphate hydrolases"/>
    <property type="match status" value="1"/>
</dbReference>
<dbReference type="Pfam" id="PF08352">
    <property type="entry name" value="oligo_HPY"/>
    <property type="match status" value="1"/>
</dbReference>
<keyword evidence="5" id="KW-0547">Nucleotide-binding</keyword>
<keyword evidence="6 10" id="KW-0067">ATP-binding</keyword>
<dbReference type="PROSITE" id="PS50893">
    <property type="entry name" value="ABC_TRANSPORTER_2"/>
    <property type="match status" value="1"/>
</dbReference>
<evidence type="ECO:0000313" key="10">
    <source>
        <dbReference type="EMBL" id="RBP70261.1"/>
    </source>
</evidence>
<evidence type="ECO:0000256" key="7">
    <source>
        <dbReference type="ARBA" id="ARBA00023136"/>
    </source>
</evidence>